<gene>
    <name evidence="5" type="ORF">SAMN02745887_01996</name>
</gene>
<reference evidence="5 6" key="1">
    <citation type="submission" date="2016-11" db="EMBL/GenBank/DDBJ databases">
        <authorList>
            <person name="Jaros S."/>
            <person name="Januszkiewicz K."/>
            <person name="Wedrychowicz H."/>
        </authorList>
    </citation>
    <scope>NUCLEOTIDE SEQUENCE [LARGE SCALE GENOMIC DNA]</scope>
    <source>
        <strain evidence="5 6">DSM 18899</strain>
    </source>
</reference>
<evidence type="ECO:0000259" key="4">
    <source>
        <dbReference type="Pfam" id="PF13505"/>
    </source>
</evidence>
<dbReference type="AlphaFoldDB" id="A0A1K2HIJ6"/>
<evidence type="ECO:0000256" key="2">
    <source>
        <dbReference type="ARBA" id="ARBA00022729"/>
    </source>
</evidence>
<keyword evidence="6" id="KW-1185">Reference proteome</keyword>
<dbReference type="Pfam" id="PF13505">
    <property type="entry name" value="OMP_b-brl"/>
    <property type="match status" value="1"/>
</dbReference>
<comment type="subcellular location">
    <subcellularLocation>
        <location evidence="1">Cell outer membrane</location>
    </subcellularLocation>
</comment>
<dbReference type="Proteomes" id="UP000186513">
    <property type="component" value="Unassembled WGS sequence"/>
</dbReference>
<evidence type="ECO:0000256" key="3">
    <source>
        <dbReference type="SAM" id="SignalP"/>
    </source>
</evidence>
<sequence>MNKLFSALALAAALSAPALANDLYIGADIGRSDIEVDAGNGFAVSKDSTSFAVFGGVQFHKNFAAELAYRDLGELKSGNAKLSAYALQASLLGSLPVSNEFSLLGRVGLASINAEYRESGFGYSYSEDSSETKPFFGVGARYAVNKQLGIRAEYNQYAEIDDTTISTLTVGVDYRF</sequence>
<protein>
    <submittedName>
        <fullName evidence="5">OmpA-OmpF porin, OOP family</fullName>
    </submittedName>
</protein>
<feature type="chain" id="PRO_5012588889" evidence="3">
    <location>
        <begin position="21"/>
        <end position="176"/>
    </location>
</feature>
<evidence type="ECO:0000256" key="1">
    <source>
        <dbReference type="ARBA" id="ARBA00004442"/>
    </source>
</evidence>
<evidence type="ECO:0000313" key="5">
    <source>
        <dbReference type="EMBL" id="SFZ76539.1"/>
    </source>
</evidence>
<organism evidence="5 6">
    <name type="scientific">Chitinimonas taiwanensis DSM 18899</name>
    <dbReference type="NCBI Taxonomy" id="1121279"/>
    <lineage>
        <taxon>Bacteria</taxon>
        <taxon>Pseudomonadati</taxon>
        <taxon>Pseudomonadota</taxon>
        <taxon>Betaproteobacteria</taxon>
        <taxon>Neisseriales</taxon>
        <taxon>Chitinibacteraceae</taxon>
        <taxon>Chitinimonas</taxon>
    </lineage>
</organism>
<dbReference type="RefSeq" id="WP_072428505.1">
    <property type="nucleotide sequence ID" value="NZ_FPKR01000007.1"/>
</dbReference>
<dbReference type="InterPro" id="IPR011250">
    <property type="entry name" value="OMP/PagP_B-barrel"/>
</dbReference>
<name>A0A1K2HIJ6_9NEIS</name>
<evidence type="ECO:0000313" key="6">
    <source>
        <dbReference type="Proteomes" id="UP000186513"/>
    </source>
</evidence>
<dbReference type="STRING" id="1121279.SAMN02745887_01996"/>
<dbReference type="InterPro" id="IPR027385">
    <property type="entry name" value="Beta-barrel_OMP"/>
</dbReference>
<dbReference type="GO" id="GO:0009279">
    <property type="term" value="C:cell outer membrane"/>
    <property type="evidence" value="ECO:0007669"/>
    <property type="project" value="UniProtKB-SubCell"/>
</dbReference>
<accession>A0A1K2HIJ6</accession>
<feature type="domain" description="Outer membrane protein beta-barrel" evidence="4">
    <location>
        <begin position="7"/>
        <end position="176"/>
    </location>
</feature>
<feature type="signal peptide" evidence="3">
    <location>
        <begin position="1"/>
        <end position="20"/>
    </location>
</feature>
<dbReference type="SUPFAM" id="SSF56925">
    <property type="entry name" value="OMPA-like"/>
    <property type="match status" value="1"/>
</dbReference>
<dbReference type="Gene3D" id="2.40.160.20">
    <property type="match status" value="1"/>
</dbReference>
<keyword evidence="2 3" id="KW-0732">Signal</keyword>
<dbReference type="EMBL" id="FPKR01000007">
    <property type="protein sequence ID" value="SFZ76539.1"/>
    <property type="molecule type" value="Genomic_DNA"/>
</dbReference>
<proteinExistence type="predicted"/>